<accession>A0A2P2PQA3</accession>
<organism evidence="1">
    <name type="scientific">Rhizophora mucronata</name>
    <name type="common">Asiatic mangrove</name>
    <dbReference type="NCBI Taxonomy" id="61149"/>
    <lineage>
        <taxon>Eukaryota</taxon>
        <taxon>Viridiplantae</taxon>
        <taxon>Streptophyta</taxon>
        <taxon>Embryophyta</taxon>
        <taxon>Tracheophyta</taxon>
        <taxon>Spermatophyta</taxon>
        <taxon>Magnoliopsida</taxon>
        <taxon>eudicotyledons</taxon>
        <taxon>Gunneridae</taxon>
        <taxon>Pentapetalae</taxon>
        <taxon>rosids</taxon>
        <taxon>fabids</taxon>
        <taxon>Malpighiales</taxon>
        <taxon>Rhizophoraceae</taxon>
        <taxon>Rhizophora</taxon>
    </lineage>
</organism>
<reference evidence="1" key="1">
    <citation type="submission" date="2018-02" db="EMBL/GenBank/DDBJ databases">
        <title>Rhizophora mucronata_Transcriptome.</title>
        <authorList>
            <person name="Meera S.P."/>
            <person name="Sreeshan A."/>
            <person name="Augustine A."/>
        </authorList>
    </citation>
    <scope>NUCLEOTIDE SEQUENCE</scope>
    <source>
        <tissue evidence="1">Leaf</tissue>
    </source>
</reference>
<evidence type="ECO:0000313" key="1">
    <source>
        <dbReference type="EMBL" id="MBX56920.1"/>
    </source>
</evidence>
<proteinExistence type="predicted"/>
<name>A0A2P2PQA3_RHIMU</name>
<sequence>MMHNSVTILRGTPFKQGILGRWKKM</sequence>
<protein>
    <submittedName>
        <fullName evidence="1">Uncharacterized protein</fullName>
    </submittedName>
</protein>
<dbReference type="EMBL" id="GGEC01076436">
    <property type="protein sequence ID" value="MBX56920.1"/>
    <property type="molecule type" value="Transcribed_RNA"/>
</dbReference>
<dbReference type="AlphaFoldDB" id="A0A2P2PQA3"/>